<evidence type="ECO:0000259" key="14">
    <source>
        <dbReference type="PROSITE" id="PS50157"/>
    </source>
</evidence>
<evidence type="ECO:0000256" key="7">
    <source>
        <dbReference type="ARBA" id="ARBA00022833"/>
    </source>
</evidence>
<evidence type="ECO:0000256" key="11">
    <source>
        <dbReference type="ARBA" id="ARBA00023242"/>
    </source>
</evidence>
<evidence type="ECO:0000256" key="4">
    <source>
        <dbReference type="ARBA" id="ARBA00022723"/>
    </source>
</evidence>
<dbReference type="GO" id="GO:0000978">
    <property type="term" value="F:RNA polymerase II cis-regulatory region sequence-specific DNA binding"/>
    <property type="evidence" value="ECO:0007669"/>
    <property type="project" value="TreeGrafter"/>
</dbReference>
<dbReference type="AlphaFoldDB" id="A0A8C3FHD2"/>
<dbReference type="InterPro" id="IPR036236">
    <property type="entry name" value="Znf_C2H2_sf"/>
</dbReference>
<feature type="domain" description="C2H2-type" evidence="14">
    <location>
        <begin position="199"/>
        <end position="226"/>
    </location>
</feature>
<evidence type="ECO:0000256" key="8">
    <source>
        <dbReference type="ARBA" id="ARBA00023015"/>
    </source>
</evidence>
<dbReference type="SUPFAM" id="SSF57667">
    <property type="entry name" value="beta-beta-alpha zinc fingers"/>
    <property type="match status" value="3"/>
</dbReference>
<keyword evidence="8" id="KW-0805">Transcription regulation</keyword>
<evidence type="ECO:0000313" key="15">
    <source>
        <dbReference type="Ensembl" id="ENSCPBP00000008431.1"/>
    </source>
</evidence>
<dbReference type="FunFam" id="3.30.160.60:FF:001270">
    <property type="entry name" value="zinc finger protein 583 isoform X1"/>
    <property type="match status" value="1"/>
</dbReference>
<evidence type="ECO:0000256" key="12">
    <source>
        <dbReference type="PROSITE-ProRule" id="PRU00042"/>
    </source>
</evidence>
<dbReference type="SMART" id="SM00355">
    <property type="entry name" value="ZnF_C2H2"/>
    <property type="match status" value="5"/>
</dbReference>
<reference evidence="15" key="2">
    <citation type="submission" date="2025-09" db="UniProtKB">
        <authorList>
            <consortium name="Ensembl"/>
        </authorList>
    </citation>
    <scope>IDENTIFICATION</scope>
</reference>
<feature type="domain" description="C2H2-type" evidence="14">
    <location>
        <begin position="255"/>
        <end position="282"/>
    </location>
</feature>
<keyword evidence="9" id="KW-0238">DNA-binding</keyword>
<dbReference type="Pfam" id="PF00096">
    <property type="entry name" value="zf-C2H2"/>
    <property type="match status" value="5"/>
</dbReference>
<dbReference type="InterPro" id="IPR013087">
    <property type="entry name" value="Znf_C2H2_type"/>
</dbReference>
<dbReference type="PANTHER" id="PTHR23235">
    <property type="entry name" value="KRUEPPEL-LIKE TRANSCRIPTION FACTOR"/>
    <property type="match status" value="1"/>
</dbReference>
<dbReference type="PANTHER" id="PTHR23235:SF142">
    <property type="entry name" value="ZINC FINGER PROTEIN 384"/>
    <property type="match status" value="1"/>
</dbReference>
<evidence type="ECO:0000256" key="5">
    <source>
        <dbReference type="ARBA" id="ARBA00022737"/>
    </source>
</evidence>
<dbReference type="FunFam" id="3.30.160.60:FF:003095">
    <property type="match status" value="1"/>
</dbReference>
<evidence type="ECO:0000256" key="6">
    <source>
        <dbReference type="ARBA" id="ARBA00022771"/>
    </source>
</evidence>
<protein>
    <recommendedName>
        <fullName evidence="14">C2H2-type domain-containing protein</fullName>
    </recommendedName>
</protein>
<dbReference type="PROSITE" id="PS00028">
    <property type="entry name" value="ZINC_FINGER_C2H2_1"/>
    <property type="match status" value="4"/>
</dbReference>
<keyword evidence="4" id="KW-0479">Metal-binding</keyword>
<evidence type="ECO:0000313" key="16">
    <source>
        <dbReference type="Proteomes" id="UP000694380"/>
    </source>
</evidence>
<evidence type="ECO:0000256" key="3">
    <source>
        <dbReference type="ARBA" id="ARBA00006991"/>
    </source>
</evidence>
<dbReference type="GO" id="GO:0005634">
    <property type="term" value="C:nucleus"/>
    <property type="evidence" value="ECO:0007669"/>
    <property type="project" value="UniProtKB-SubCell"/>
</dbReference>
<feature type="region of interest" description="Disordered" evidence="13">
    <location>
        <begin position="141"/>
        <end position="177"/>
    </location>
</feature>
<dbReference type="GO" id="GO:0000981">
    <property type="term" value="F:DNA-binding transcription factor activity, RNA polymerase II-specific"/>
    <property type="evidence" value="ECO:0007669"/>
    <property type="project" value="TreeGrafter"/>
</dbReference>
<dbReference type="GO" id="GO:0008270">
    <property type="term" value="F:zinc ion binding"/>
    <property type="evidence" value="ECO:0007669"/>
    <property type="project" value="UniProtKB-KW"/>
</dbReference>
<feature type="domain" description="C2H2-type" evidence="14">
    <location>
        <begin position="227"/>
        <end position="254"/>
    </location>
</feature>
<dbReference type="Ensembl" id="ENSCPBT00000010131.1">
    <property type="protein sequence ID" value="ENSCPBP00000008431.1"/>
    <property type="gene ID" value="ENSCPBG00000006576.1"/>
</dbReference>
<dbReference type="GeneTree" id="ENSGT00940000154740"/>
<reference evidence="15" key="1">
    <citation type="submission" date="2025-08" db="UniProtKB">
        <authorList>
            <consortium name="Ensembl"/>
        </authorList>
    </citation>
    <scope>IDENTIFICATION</scope>
</reference>
<comment type="function">
    <text evidence="1">May be involved in transcriptional regulation.</text>
</comment>
<keyword evidence="6 12" id="KW-0863">Zinc-finger</keyword>
<evidence type="ECO:0000256" key="13">
    <source>
        <dbReference type="SAM" id="MobiDB-lite"/>
    </source>
</evidence>
<evidence type="ECO:0000256" key="10">
    <source>
        <dbReference type="ARBA" id="ARBA00023163"/>
    </source>
</evidence>
<dbReference type="Proteomes" id="UP000694380">
    <property type="component" value="Unplaced"/>
</dbReference>
<dbReference type="FunFam" id="3.30.160.60:FF:002343">
    <property type="entry name" value="Zinc finger protein 33A"/>
    <property type="match status" value="1"/>
</dbReference>
<proteinExistence type="inferred from homology"/>
<name>A0A8C3FHD2_CHRPI</name>
<keyword evidence="5" id="KW-0677">Repeat</keyword>
<sequence length="342" mass="39060">MKLFIETVQREASRNFKQPCSLIDQRRNNETTLTKITLSEEFLYNNSELLCMRWPDQLKLTARGSPWPSGIGLLLGSQRHLFGFDPLSCSLPPSTETDSCLDSLSISEGEGMMSENEEENPQQEGPEQVDLHGMVSGRAEKDISQNPEEPDICESQHRPERQQENHSGERWAKSTLRSRRVKKIKETVEQRNPTIERPYTCGDCGKSFTWKSVLIIHQRIHTGERPYKCLHCGKSFRQSSALITHHTIHTGEKPYNCPDCGKSFNCSSTLIQHHRIHTGEKPYKCSDCGKRFSCGKSFSQSSHLIRHLRIHTGEKPYNCPNCGKRFSHSSSLTKHQRIHTGK</sequence>
<dbReference type="Gene3D" id="3.30.160.60">
    <property type="entry name" value="Classic Zinc Finger"/>
    <property type="match status" value="6"/>
</dbReference>
<organism evidence="15 16">
    <name type="scientific">Chrysemys picta bellii</name>
    <name type="common">Western painted turtle</name>
    <name type="synonym">Emys bellii</name>
    <dbReference type="NCBI Taxonomy" id="8478"/>
    <lineage>
        <taxon>Eukaryota</taxon>
        <taxon>Metazoa</taxon>
        <taxon>Chordata</taxon>
        <taxon>Craniata</taxon>
        <taxon>Vertebrata</taxon>
        <taxon>Euteleostomi</taxon>
        <taxon>Archelosauria</taxon>
        <taxon>Testudinata</taxon>
        <taxon>Testudines</taxon>
        <taxon>Cryptodira</taxon>
        <taxon>Durocryptodira</taxon>
        <taxon>Testudinoidea</taxon>
        <taxon>Emydidae</taxon>
        <taxon>Chrysemys</taxon>
    </lineage>
</organism>
<keyword evidence="7" id="KW-0862">Zinc</keyword>
<dbReference type="FunFam" id="3.30.160.60:FF:002402">
    <property type="entry name" value="Zinc finger protein 347"/>
    <property type="match status" value="1"/>
</dbReference>
<keyword evidence="16" id="KW-1185">Reference proteome</keyword>
<dbReference type="PROSITE" id="PS50157">
    <property type="entry name" value="ZINC_FINGER_C2H2_2"/>
    <property type="match status" value="5"/>
</dbReference>
<feature type="domain" description="C2H2-type" evidence="14">
    <location>
        <begin position="283"/>
        <end position="316"/>
    </location>
</feature>
<feature type="domain" description="C2H2-type" evidence="14">
    <location>
        <begin position="317"/>
        <end position="342"/>
    </location>
</feature>
<accession>A0A8C3FHD2</accession>
<comment type="similarity">
    <text evidence="3">Belongs to the krueppel C2H2-type zinc-finger protein family.</text>
</comment>
<dbReference type="FunFam" id="3.30.160.60:FF:000446">
    <property type="entry name" value="Zinc finger protein"/>
    <property type="match status" value="1"/>
</dbReference>
<evidence type="ECO:0000256" key="1">
    <source>
        <dbReference type="ARBA" id="ARBA00003767"/>
    </source>
</evidence>
<evidence type="ECO:0000256" key="2">
    <source>
        <dbReference type="ARBA" id="ARBA00004123"/>
    </source>
</evidence>
<feature type="compositionally biased region" description="Basic and acidic residues" evidence="13">
    <location>
        <begin position="154"/>
        <end position="172"/>
    </location>
</feature>
<keyword evidence="11" id="KW-0539">Nucleus</keyword>
<evidence type="ECO:0000256" key="9">
    <source>
        <dbReference type="ARBA" id="ARBA00023125"/>
    </source>
</evidence>
<comment type="subcellular location">
    <subcellularLocation>
        <location evidence="2">Nucleus</location>
    </subcellularLocation>
</comment>
<keyword evidence="10" id="KW-0804">Transcription</keyword>
<dbReference type="FunFam" id="3.30.160.60:FF:000355">
    <property type="entry name" value="zinc finger and SCAN domain-containing protein 20 isoform X1"/>
    <property type="match status" value="1"/>
</dbReference>